<reference evidence="1" key="1">
    <citation type="journal article" date="2021" name="PeerJ">
        <title>Extensive microbial diversity within the chicken gut microbiome revealed by metagenomics and culture.</title>
        <authorList>
            <person name="Gilroy R."/>
            <person name="Ravi A."/>
            <person name="Getino M."/>
            <person name="Pursley I."/>
            <person name="Horton D.L."/>
            <person name="Alikhan N.F."/>
            <person name="Baker D."/>
            <person name="Gharbi K."/>
            <person name="Hall N."/>
            <person name="Watson M."/>
            <person name="Adriaenssens E.M."/>
            <person name="Foster-Nyarko E."/>
            <person name="Jarju S."/>
            <person name="Secka A."/>
            <person name="Antonio M."/>
            <person name="Oren A."/>
            <person name="Chaudhuri R.R."/>
            <person name="La Ragione R."/>
            <person name="Hildebrand F."/>
            <person name="Pallen M.J."/>
        </authorList>
    </citation>
    <scope>NUCLEOTIDE SEQUENCE</scope>
    <source>
        <strain evidence="1">ChiHecec2B26-446</strain>
    </source>
</reference>
<dbReference type="PANTHER" id="PTHR42866">
    <property type="entry name" value="3-DEOXY-MANNO-OCTULOSONATE CYTIDYLYLTRANSFERASE"/>
    <property type="match status" value="1"/>
</dbReference>
<dbReference type="GO" id="GO:0005829">
    <property type="term" value="C:cytosol"/>
    <property type="evidence" value="ECO:0007669"/>
    <property type="project" value="TreeGrafter"/>
</dbReference>
<proteinExistence type="predicted"/>
<dbReference type="InterPro" id="IPR029044">
    <property type="entry name" value="Nucleotide-diphossugar_trans"/>
</dbReference>
<organism evidence="1 2">
    <name type="scientific">Candidatus Desulfovibrio intestinipullorum</name>
    <dbReference type="NCBI Taxonomy" id="2838536"/>
    <lineage>
        <taxon>Bacteria</taxon>
        <taxon>Pseudomonadati</taxon>
        <taxon>Thermodesulfobacteriota</taxon>
        <taxon>Desulfovibrionia</taxon>
        <taxon>Desulfovibrionales</taxon>
        <taxon>Desulfovibrionaceae</taxon>
        <taxon>Desulfovibrio</taxon>
    </lineage>
</organism>
<sequence>MNTVAIIQARLGSNRLPMKSLLCLRGRALIDWVVQRVCSAQTLDRVVVACPQTPRDAVLAAHLRRQGIEVVEGSEIDVLDRFLVAARSVNADRIVRVCADNPFIWGEAIDRLVRFYEAGSHDYCYNHIPRENLWPDGLGAEILSRELLEDMGRRATEPSQREHCLNYIWDNRAQFDIATFDPEEEWLRRPDVKLDIDTADDFCRLAQLPVDVHDDAKAIIAAVNAACNRAE</sequence>
<dbReference type="PANTHER" id="PTHR42866:SF1">
    <property type="entry name" value="SPORE COAT POLYSACCHARIDE BIOSYNTHESIS PROTEIN SPSF"/>
    <property type="match status" value="1"/>
</dbReference>
<evidence type="ECO:0000313" key="1">
    <source>
        <dbReference type="EMBL" id="HIW01140.1"/>
    </source>
</evidence>
<name>A0A9D1PYA4_9BACT</name>
<dbReference type="InterPro" id="IPR003329">
    <property type="entry name" value="Cytidylyl_trans"/>
</dbReference>
<dbReference type="AlphaFoldDB" id="A0A9D1PYA4"/>
<reference evidence="1" key="2">
    <citation type="submission" date="2021-04" db="EMBL/GenBank/DDBJ databases">
        <authorList>
            <person name="Gilroy R."/>
        </authorList>
    </citation>
    <scope>NUCLEOTIDE SEQUENCE</scope>
    <source>
        <strain evidence="1">ChiHecec2B26-446</strain>
    </source>
</reference>
<comment type="caution">
    <text evidence="1">The sequence shown here is derived from an EMBL/GenBank/DDBJ whole genome shotgun (WGS) entry which is preliminary data.</text>
</comment>
<gene>
    <name evidence="1" type="ORF">H9894_08130</name>
</gene>
<dbReference type="Pfam" id="PF02348">
    <property type="entry name" value="CTP_transf_3"/>
    <property type="match status" value="1"/>
</dbReference>
<protein>
    <submittedName>
        <fullName evidence="1">NTP transferase domain-containing protein</fullName>
    </submittedName>
</protein>
<dbReference type="SUPFAM" id="SSF53448">
    <property type="entry name" value="Nucleotide-diphospho-sugar transferases"/>
    <property type="match status" value="1"/>
</dbReference>
<keyword evidence="1" id="KW-0808">Transferase</keyword>
<dbReference type="Proteomes" id="UP000886752">
    <property type="component" value="Unassembled WGS sequence"/>
</dbReference>
<accession>A0A9D1PYA4</accession>
<dbReference type="Gene3D" id="3.90.550.10">
    <property type="entry name" value="Spore Coat Polysaccharide Biosynthesis Protein SpsA, Chain A"/>
    <property type="match status" value="1"/>
</dbReference>
<dbReference type="EMBL" id="DXHV01000073">
    <property type="protein sequence ID" value="HIW01140.1"/>
    <property type="molecule type" value="Genomic_DNA"/>
</dbReference>
<evidence type="ECO:0000313" key="2">
    <source>
        <dbReference type="Proteomes" id="UP000886752"/>
    </source>
</evidence>
<dbReference type="GO" id="GO:0016740">
    <property type="term" value="F:transferase activity"/>
    <property type="evidence" value="ECO:0007669"/>
    <property type="project" value="UniProtKB-KW"/>
</dbReference>